<organism evidence="2 3">
    <name type="scientific">Blastopirellula marina DSM 3645</name>
    <dbReference type="NCBI Taxonomy" id="314230"/>
    <lineage>
        <taxon>Bacteria</taxon>
        <taxon>Pseudomonadati</taxon>
        <taxon>Planctomycetota</taxon>
        <taxon>Planctomycetia</taxon>
        <taxon>Pirellulales</taxon>
        <taxon>Pirellulaceae</taxon>
        <taxon>Blastopirellula</taxon>
    </lineage>
</organism>
<proteinExistence type="predicted"/>
<dbReference type="AlphaFoldDB" id="A3ZL51"/>
<dbReference type="RefSeq" id="WP_002655354.1">
    <property type="nucleotide sequence ID" value="NZ_CH672377.1"/>
</dbReference>
<gene>
    <name evidence="2" type="ORF">DSM3645_08802</name>
</gene>
<dbReference type="Proteomes" id="UP000004358">
    <property type="component" value="Unassembled WGS sequence"/>
</dbReference>
<dbReference type="HOGENOM" id="CLU_457744_0_0_0"/>
<dbReference type="OrthoDB" id="266533at2"/>
<evidence type="ECO:0000313" key="3">
    <source>
        <dbReference type="Proteomes" id="UP000004358"/>
    </source>
</evidence>
<evidence type="ECO:0000313" key="2">
    <source>
        <dbReference type="EMBL" id="EAQ82484.1"/>
    </source>
</evidence>
<dbReference type="EMBL" id="AANZ01000001">
    <property type="protein sequence ID" value="EAQ82484.1"/>
    <property type="molecule type" value="Genomic_DNA"/>
</dbReference>
<reference evidence="2 3" key="1">
    <citation type="submission" date="2006-02" db="EMBL/GenBank/DDBJ databases">
        <authorList>
            <person name="Amann R."/>
            <person name="Ferriera S."/>
            <person name="Johnson J."/>
            <person name="Kravitz S."/>
            <person name="Halpern A."/>
            <person name="Remington K."/>
            <person name="Beeson K."/>
            <person name="Tran B."/>
            <person name="Rogers Y.-H."/>
            <person name="Friedman R."/>
            <person name="Venter J.C."/>
        </authorList>
    </citation>
    <scope>NUCLEOTIDE SEQUENCE [LARGE SCALE GENOMIC DNA]</scope>
    <source>
        <strain evidence="2 3">DSM 3645</strain>
    </source>
</reference>
<feature type="compositionally biased region" description="Acidic residues" evidence="1">
    <location>
        <begin position="492"/>
        <end position="503"/>
    </location>
</feature>
<protein>
    <submittedName>
        <fullName evidence="2">Uncharacterized protein</fullName>
    </submittedName>
</protein>
<evidence type="ECO:0000256" key="1">
    <source>
        <dbReference type="SAM" id="MobiDB-lite"/>
    </source>
</evidence>
<sequence>MDKVRVFLMMMKKYGFWVLTGTVLCVSLGVWMYASMSIDADLAKQKSAIEAKKSSAQMIATTAEHPNEKFAAGMEEWLQRYRQDIAKSWQYQWESQQKELVWPKELNAGRIDFAATVNSVLQNRPIEAALDEELVKGRTGLTTSLCELYRDYIKEELPKLAEIIDAKWTAQEGGGRGMETYSATDYAFEGGGPMGAGGIGGVGLVKRPVVEWDSANQQKIQSENFDWSKRPNNRPTPREVLYAQEDLWVLENLMRIIKAVNGDTTEHHLAAIKRIEAIELGKGVATLRIQLEKPPMIAAAGEDGMMGMDGMMGGMDGMDPDMMMEEGMDGMDSPYGEGGMMGGAMAPIDPAQFRYVDKDYKKIDAETLKTAMTAPTSEDYYLAVAKRLPVRMRITIDQRKIDKLLVECGNADLMLEVRQLRLNPTAGSRSGGAYGGGYSGFEGGGGYESESYSGMPGGGQQKADNRYDVPIEIYGIVYIYNPVNKELLGITDESESADGESTDGETAMRSSAVR</sequence>
<name>A3ZL51_9BACT</name>
<accession>A3ZL51</accession>
<feature type="region of interest" description="Disordered" evidence="1">
    <location>
        <begin position="492"/>
        <end position="514"/>
    </location>
</feature>
<dbReference type="eggNOG" id="ENOG502ZBSI">
    <property type="taxonomic scope" value="Bacteria"/>
</dbReference>
<comment type="caution">
    <text evidence="2">The sequence shown here is derived from an EMBL/GenBank/DDBJ whole genome shotgun (WGS) entry which is preliminary data.</text>
</comment>
<dbReference type="STRING" id="314230.DSM3645_08802"/>